<evidence type="ECO:0000313" key="2">
    <source>
        <dbReference type="EMBL" id="RAI94868.1"/>
    </source>
</evidence>
<proteinExistence type="predicted"/>
<protein>
    <submittedName>
        <fullName evidence="2">CRP-like cAMP-binding protein</fullName>
    </submittedName>
</protein>
<comment type="caution">
    <text evidence="2">The sequence shown here is derived from an EMBL/GenBank/DDBJ whole genome shotgun (WGS) entry which is preliminary data.</text>
</comment>
<name>A0A327PRT4_9BACT</name>
<accession>A0A327PRT4</accession>
<dbReference type="EMBL" id="QLLK01000001">
    <property type="protein sequence ID" value="RAI94868.1"/>
    <property type="molecule type" value="Genomic_DNA"/>
</dbReference>
<feature type="domain" description="Cyclic nucleotide-binding" evidence="1">
    <location>
        <begin position="37"/>
        <end position="123"/>
    </location>
</feature>
<dbReference type="Gene3D" id="2.60.120.10">
    <property type="entry name" value="Jelly Rolls"/>
    <property type="match status" value="1"/>
</dbReference>
<evidence type="ECO:0000259" key="1">
    <source>
        <dbReference type="Pfam" id="PF00027"/>
    </source>
</evidence>
<dbReference type="RefSeq" id="WP_111609579.1">
    <property type="nucleotide sequence ID" value="NZ_QLLK01000001.1"/>
</dbReference>
<dbReference type="InterPro" id="IPR000595">
    <property type="entry name" value="cNMP-bd_dom"/>
</dbReference>
<dbReference type="InterPro" id="IPR018490">
    <property type="entry name" value="cNMP-bd_dom_sf"/>
</dbReference>
<dbReference type="SUPFAM" id="SSF51206">
    <property type="entry name" value="cAMP-binding domain-like"/>
    <property type="match status" value="1"/>
</dbReference>
<dbReference type="CDD" id="cd00038">
    <property type="entry name" value="CAP_ED"/>
    <property type="match status" value="1"/>
</dbReference>
<organism evidence="2 3">
    <name type="scientific">Algoriphagus yeomjeoni</name>
    <dbReference type="NCBI Taxonomy" id="291403"/>
    <lineage>
        <taxon>Bacteria</taxon>
        <taxon>Pseudomonadati</taxon>
        <taxon>Bacteroidota</taxon>
        <taxon>Cytophagia</taxon>
        <taxon>Cytophagales</taxon>
        <taxon>Cyclobacteriaceae</taxon>
        <taxon>Algoriphagus</taxon>
    </lineage>
</organism>
<dbReference type="AlphaFoldDB" id="A0A327PRT4"/>
<sequence length="200" mass="23356">MERESEEYFNNFRNHIEKYVKLEESEAGHIFSFFSIRKVEKKDVLLEPGNICRVECFVSSGLFQSAVLDESGKTHTLNFPHEDWWVGDFKSFSTRKPSAMKIEALEDSTVLEISKPSLDELLGSSQSFAIYFRTLSENASMAANERIINQLSLSAEERYELFRKKYVRLKDRLSQRRIASFLGVSPEYFNQIEKRKNRNT</sequence>
<dbReference type="Proteomes" id="UP000249610">
    <property type="component" value="Unassembled WGS sequence"/>
</dbReference>
<dbReference type="OrthoDB" id="667553at2"/>
<dbReference type="Pfam" id="PF00027">
    <property type="entry name" value="cNMP_binding"/>
    <property type="match status" value="1"/>
</dbReference>
<keyword evidence="3" id="KW-1185">Reference proteome</keyword>
<evidence type="ECO:0000313" key="3">
    <source>
        <dbReference type="Proteomes" id="UP000249610"/>
    </source>
</evidence>
<reference evidence="2 3" key="1">
    <citation type="submission" date="2018-06" db="EMBL/GenBank/DDBJ databases">
        <title>Genomic Encyclopedia of Archaeal and Bacterial Type Strains, Phase II (KMG-II): from individual species to whole genera.</title>
        <authorList>
            <person name="Goeker M."/>
        </authorList>
    </citation>
    <scope>NUCLEOTIDE SEQUENCE [LARGE SCALE GENOMIC DNA]</scope>
    <source>
        <strain evidence="2 3">DSM 23446</strain>
    </source>
</reference>
<dbReference type="InterPro" id="IPR014710">
    <property type="entry name" value="RmlC-like_jellyroll"/>
</dbReference>
<gene>
    <name evidence="2" type="ORF">LV83_00115</name>
</gene>